<sequence>MKRQGKDFSGTITPLFATMLIQPQADVGKGSGQPTEPQHTPTTTSPSNTEPIPIIASSSQSQKTHKRRKTKSPTEISQSSGPTSLVADETVHEEKGD</sequence>
<keyword evidence="3" id="KW-1185">Reference proteome</keyword>
<feature type="region of interest" description="Disordered" evidence="1">
    <location>
        <begin position="19"/>
        <end position="97"/>
    </location>
</feature>
<organism evidence="2 3">
    <name type="scientific">Tanacetum coccineum</name>
    <dbReference type="NCBI Taxonomy" id="301880"/>
    <lineage>
        <taxon>Eukaryota</taxon>
        <taxon>Viridiplantae</taxon>
        <taxon>Streptophyta</taxon>
        <taxon>Embryophyta</taxon>
        <taxon>Tracheophyta</taxon>
        <taxon>Spermatophyta</taxon>
        <taxon>Magnoliopsida</taxon>
        <taxon>eudicotyledons</taxon>
        <taxon>Gunneridae</taxon>
        <taxon>Pentapetalae</taxon>
        <taxon>asterids</taxon>
        <taxon>campanulids</taxon>
        <taxon>Asterales</taxon>
        <taxon>Asteraceae</taxon>
        <taxon>Asteroideae</taxon>
        <taxon>Anthemideae</taxon>
        <taxon>Anthemidinae</taxon>
        <taxon>Tanacetum</taxon>
    </lineage>
</organism>
<proteinExistence type="predicted"/>
<dbReference type="Proteomes" id="UP001151760">
    <property type="component" value="Unassembled WGS sequence"/>
</dbReference>
<protein>
    <submittedName>
        <fullName evidence="2">Uncharacterized protein</fullName>
    </submittedName>
</protein>
<dbReference type="EMBL" id="BQNB010021639">
    <property type="protein sequence ID" value="GJU08516.1"/>
    <property type="molecule type" value="Genomic_DNA"/>
</dbReference>
<feature type="non-terminal residue" evidence="2">
    <location>
        <position position="97"/>
    </location>
</feature>
<evidence type="ECO:0000256" key="1">
    <source>
        <dbReference type="SAM" id="MobiDB-lite"/>
    </source>
</evidence>
<reference evidence="2" key="2">
    <citation type="submission" date="2022-01" db="EMBL/GenBank/DDBJ databases">
        <authorList>
            <person name="Yamashiro T."/>
            <person name="Shiraishi A."/>
            <person name="Satake H."/>
            <person name="Nakayama K."/>
        </authorList>
    </citation>
    <scope>NUCLEOTIDE SEQUENCE</scope>
</reference>
<gene>
    <name evidence="2" type="ORF">Tco_1124946</name>
</gene>
<accession>A0ABQ5J7L0</accession>
<reference evidence="2" key="1">
    <citation type="journal article" date="2022" name="Int. J. Mol. Sci.">
        <title>Draft Genome of Tanacetum Coccineum: Genomic Comparison of Closely Related Tanacetum-Family Plants.</title>
        <authorList>
            <person name="Yamashiro T."/>
            <person name="Shiraishi A."/>
            <person name="Nakayama K."/>
            <person name="Satake H."/>
        </authorList>
    </citation>
    <scope>NUCLEOTIDE SEQUENCE</scope>
</reference>
<name>A0ABQ5J7L0_9ASTR</name>
<feature type="compositionally biased region" description="Polar residues" evidence="1">
    <location>
        <begin position="73"/>
        <end position="83"/>
    </location>
</feature>
<feature type="compositionally biased region" description="Low complexity" evidence="1">
    <location>
        <begin position="33"/>
        <end position="62"/>
    </location>
</feature>
<evidence type="ECO:0000313" key="3">
    <source>
        <dbReference type="Proteomes" id="UP001151760"/>
    </source>
</evidence>
<evidence type="ECO:0000313" key="2">
    <source>
        <dbReference type="EMBL" id="GJU08516.1"/>
    </source>
</evidence>
<comment type="caution">
    <text evidence="2">The sequence shown here is derived from an EMBL/GenBank/DDBJ whole genome shotgun (WGS) entry which is preliminary data.</text>
</comment>